<dbReference type="EMBL" id="UYYG01001172">
    <property type="protein sequence ID" value="VDN58843.1"/>
    <property type="molecule type" value="Genomic_DNA"/>
</dbReference>
<comment type="catalytic activity">
    <reaction evidence="10">
        <text>L-seryl-[protein] + ATP = O-phospho-L-seryl-[protein] + ADP + H(+)</text>
        <dbReference type="Rhea" id="RHEA:17989"/>
        <dbReference type="Rhea" id="RHEA-COMP:9863"/>
        <dbReference type="Rhea" id="RHEA-COMP:11604"/>
        <dbReference type="ChEBI" id="CHEBI:15378"/>
        <dbReference type="ChEBI" id="CHEBI:29999"/>
        <dbReference type="ChEBI" id="CHEBI:30616"/>
        <dbReference type="ChEBI" id="CHEBI:83421"/>
        <dbReference type="ChEBI" id="CHEBI:456216"/>
        <dbReference type="EC" id="2.7.11.13"/>
    </reaction>
</comment>
<comment type="catalytic activity">
    <reaction evidence="9">
        <text>L-threonyl-[protein] + ATP = O-phospho-L-threonyl-[protein] + ADP + H(+)</text>
        <dbReference type="Rhea" id="RHEA:46608"/>
        <dbReference type="Rhea" id="RHEA-COMP:11060"/>
        <dbReference type="Rhea" id="RHEA-COMP:11605"/>
        <dbReference type="ChEBI" id="CHEBI:15378"/>
        <dbReference type="ChEBI" id="CHEBI:30013"/>
        <dbReference type="ChEBI" id="CHEBI:30616"/>
        <dbReference type="ChEBI" id="CHEBI:61977"/>
        <dbReference type="ChEBI" id="CHEBI:456216"/>
        <dbReference type="EC" id="2.7.11.13"/>
    </reaction>
</comment>
<keyword evidence="6 12" id="KW-0547">Nucleotide-binding</keyword>
<accession>A0A0N4UCL7</accession>
<evidence type="ECO:0000256" key="10">
    <source>
        <dbReference type="ARBA" id="ARBA00047470"/>
    </source>
</evidence>
<feature type="binding site" evidence="12">
    <location>
        <position position="799"/>
    </location>
    <ligand>
        <name>ATP</name>
        <dbReference type="ChEBI" id="CHEBI:30616"/>
    </ligand>
</feature>
<reference evidence="17 19" key="2">
    <citation type="submission" date="2018-11" db="EMBL/GenBank/DDBJ databases">
        <authorList>
            <consortium name="Pathogen Informatics"/>
        </authorList>
    </citation>
    <scope>NUCLEOTIDE SEQUENCE [LARGE SCALE GENOMIC DNA]</scope>
</reference>
<organism evidence="18 20">
    <name type="scientific">Dracunculus medinensis</name>
    <name type="common">Guinea worm</name>
    <dbReference type="NCBI Taxonomy" id="318479"/>
    <lineage>
        <taxon>Eukaryota</taxon>
        <taxon>Metazoa</taxon>
        <taxon>Ecdysozoa</taxon>
        <taxon>Nematoda</taxon>
        <taxon>Chromadorea</taxon>
        <taxon>Rhabditida</taxon>
        <taxon>Spirurina</taxon>
        <taxon>Dracunculoidea</taxon>
        <taxon>Dracunculidae</taxon>
        <taxon>Dracunculus</taxon>
    </lineage>
</organism>
<dbReference type="SMART" id="SM00220">
    <property type="entry name" value="S_TKc"/>
    <property type="match status" value="1"/>
</dbReference>
<dbReference type="PROSITE" id="PS50011">
    <property type="entry name" value="PROTEIN_KINASE_DOM"/>
    <property type="match status" value="1"/>
</dbReference>
<feature type="domain" description="REM-1" evidence="16">
    <location>
        <begin position="245"/>
        <end position="324"/>
    </location>
</feature>
<evidence type="ECO:0000256" key="8">
    <source>
        <dbReference type="ARBA" id="ARBA00022840"/>
    </source>
</evidence>
<keyword evidence="11 13" id="KW-0175">Coiled coil</keyword>
<evidence type="ECO:0000313" key="18">
    <source>
        <dbReference type="Proteomes" id="UP000038040"/>
    </source>
</evidence>
<dbReference type="Pfam" id="PF00433">
    <property type="entry name" value="Pkinase_C"/>
    <property type="match status" value="1"/>
</dbReference>
<feature type="domain" description="Protein kinase" evidence="15">
    <location>
        <begin position="770"/>
        <end position="1029"/>
    </location>
</feature>
<evidence type="ECO:0000256" key="6">
    <source>
        <dbReference type="ARBA" id="ARBA00022741"/>
    </source>
</evidence>
<dbReference type="InterPro" id="IPR035892">
    <property type="entry name" value="C2_domain_sf"/>
</dbReference>
<reference evidence="20" key="1">
    <citation type="submission" date="2016-04" db="UniProtKB">
        <authorList>
            <consortium name="WormBaseParasite"/>
        </authorList>
    </citation>
    <scope>IDENTIFICATION</scope>
</reference>
<dbReference type="GO" id="GO:0005524">
    <property type="term" value="F:ATP binding"/>
    <property type="evidence" value="ECO:0007669"/>
    <property type="project" value="UniProtKB-UniRule"/>
</dbReference>
<evidence type="ECO:0000313" key="17">
    <source>
        <dbReference type="EMBL" id="VDN58843.1"/>
    </source>
</evidence>
<dbReference type="AlphaFoldDB" id="A0A0N4UCL7"/>
<dbReference type="PROSITE" id="PS00107">
    <property type="entry name" value="PROTEIN_KINASE_ATP"/>
    <property type="match status" value="1"/>
</dbReference>
<evidence type="ECO:0000256" key="13">
    <source>
        <dbReference type="SAM" id="Coils"/>
    </source>
</evidence>
<dbReference type="Proteomes" id="UP000274756">
    <property type="component" value="Unassembled WGS sequence"/>
</dbReference>
<dbReference type="Gene3D" id="1.10.510.10">
    <property type="entry name" value="Transferase(Phosphotransferase) domain 1"/>
    <property type="match status" value="1"/>
</dbReference>
<feature type="compositionally biased region" description="Polar residues" evidence="14">
    <location>
        <begin position="134"/>
        <end position="150"/>
    </location>
</feature>
<evidence type="ECO:0000256" key="12">
    <source>
        <dbReference type="PROSITE-ProRule" id="PRU10141"/>
    </source>
</evidence>
<dbReference type="InterPro" id="IPR011009">
    <property type="entry name" value="Kinase-like_dom_sf"/>
</dbReference>
<dbReference type="SUPFAM" id="SSF49562">
    <property type="entry name" value="C2 domain (Calcium/lipid-binding domain, CaLB)"/>
    <property type="match status" value="1"/>
</dbReference>
<evidence type="ECO:0000256" key="9">
    <source>
        <dbReference type="ARBA" id="ARBA00047272"/>
    </source>
</evidence>
<dbReference type="EC" id="2.7.11.13" evidence="2"/>
<dbReference type="GO" id="GO:0004697">
    <property type="term" value="F:diacylglycerol-dependent serine/threonine kinase activity"/>
    <property type="evidence" value="ECO:0007669"/>
    <property type="project" value="UniProtKB-EC"/>
</dbReference>
<gene>
    <name evidence="17" type="ORF">DME_LOCUS8816</name>
</gene>
<keyword evidence="5" id="KW-0808">Transferase</keyword>
<evidence type="ECO:0000256" key="5">
    <source>
        <dbReference type="ARBA" id="ARBA00022679"/>
    </source>
</evidence>
<keyword evidence="8 12" id="KW-0067">ATP-binding</keyword>
<evidence type="ECO:0000256" key="14">
    <source>
        <dbReference type="SAM" id="MobiDB-lite"/>
    </source>
</evidence>
<evidence type="ECO:0000313" key="20">
    <source>
        <dbReference type="WBParaSite" id="DME_0000501701-mRNA-1"/>
    </source>
</evidence>
<evidence type="ECO:0000256" key="4">
    <source>
        <dbReference type="ARBA" id="ARBA00022553"/>
    </source>
</evidence>
<dbReference type="Gene3D" id="3.30.200.20">
    <property type="entry name" value="Phosphorylase Kinase, domain 1"/>
    <property type="match status" value="1"/>
</dbReference>
<dbReference type="InterPro" id="IPR008271">
    <property type="entry name" value="Ser/Thr_kinase_AS"/>
</dbReference>
<evidence type="ECO:0000313" key="19">
    <source>
        <dbReference type="Proteomes" id="UP000274756"/>
    </source>
</evidence>
<evidence type="ECO:0000256" key="3">
    <source>
        <dbReference type="ARBA" id="ARBA00022527"/>
    </source>
</evidence>
<feature type="coiled-coil region" evidence="13">
    <location>
        <begin position="85"/>
        <end position="112"/>
    </location>
</feature>
<evidence type="ECO:0000256" key="1">
    <source>
        <dbReference type="ARBA" id="ARBA00005490"/>
    </source>
</evidence>
<dbReference type="Gene3D" id="1.10.287.160">
    <property type="entry name" value="HR1 repeat"/>
    <property type="match status" value="3"/>
</dbReference>
<keyword evidence="4" id="KW-0597">Phosphoprotein</keyword>
<dbReference type="InterPro" id="IPR017441">
    <property type="entry name" value="Protein_kinase_ATP_BS"/>
</dbReference>
<feature type="region of interest" description="Disordered" evidence="14">
    <location>
        <begin position="127"/>
        <end position="151"/>
    </location>
</feature>
<dbReference type="GO" id="GO:0007165">
    <property type="term" value="P:signal transduction"/>
    <property type="evidence" value="ECO:0007669"/>
    <property type="project" value="InterPro"/>
</dbReference>
<dbReference type="InterPro" id="IPR036274">
    <property type="entry name" value="HR1_rpt_sf"/>
</dbReference>
<evidence type="ECO:0000259" key="15">
    <source>
        <dbReference type="PROSITE" id="PS50011"/>
    </source>
</evidence>
<dbReference type="InterPro" id="IPR000719">
    <property type="entry name" value="Prot_kinase_dom"/>
</dbReference>
<dbReference type="Pfam" id="PF00069">
    <property type="entry name" value="Pkinase"/>
    <property type="match status" value="1"/>
</dbReference>
<dbReference type="Pfam" id="PF02185">
    <property type="entry name" value="HR1"/>
    <property type="match status" value="1"/>
</dbReference>
<keyword evidence="3" id="KW-0723">Serine/threonine-protein kinase</keyword>
<dbReference type="SUPFAM" id="SSF46585">
    <property type="entry name" value="HR1 repeat"/>
    <property type="match status" value="2"/>
</dbReference>
<keyword evidence="19" id="KW-1185">Reference proteome</keyword>
<dbReference type="STRING" id="318479.A0A0N4UCL7"/>
<dbReference type="FunFam" id="1.10.510.10:FF:000210">
    <property type="entry name" value="Non-specific serine/threonine protein kinase"/>
    <property type="match status" value="1"/>
</dbReference>
<dbReference type="Proteomes" id="UP000038040">
    <property type="component" value="Unplaced"/>
</dbReference>
<evidence type="ECO:0000256" key="2">
    <source>
        <dbReference type="ARBA" id="ARBA00012429"/>
    </source>
</evidence>
<dbReference type="InterPro" id="IPR017892">
    <property type="entry name" value="Pkinase_C"/>
</dbReference>
<dbReference type="SUPFAM" id="SSF56112">
    <property type="entry name" value="Protein kinase-like (PK-like)"/>
    <property type="match status" value="1"/>
</dbReference>
<sequence length="1076" mass="121017">MADVAQLGAHTWQSVDSDEILFFSSSFSTNQTVPEELLPLADRYSFKFADQRSLQRDIIELKRVIRCKLNKQMRIKQGYVQMQKVTKERKQLEFLKKEVRDLSDQISDMQDDLQTLDMYDTGAFDKSLTDEGKSNSVSTSPSDELVSSTHTLKDASLPRVGSADEILDQSAGVSNAVKSRLPALQKELGKELKVKEGLERFLNIGQTNRKLQENSKNMLDDSKAKIALLRMQIEKIQHQERLDSGLLGKGVQSRNEIVIDGLINKLRKEAAIAEGARNMIKILKSQRKSDGKSLAQAFDNKMQSEEKLDLIRLALNKYSSQLPLDSTKRVEIFEALFEIDNGGFSMHTRDDNQASPSSISASSFAQDCELKTGSLPRTSNFSRLHSTFTQSLAVSGRLEVRIMGCQNLMVDVARRAPRPEISSILAMGGETSSMVGFLPQKNRNARGLGPRTSRTRSSSVWCSPTNLHGALILTSFSSSALRMSQTDEVIATLRLDSKEVGTTDARPAAHQSWDQRFSIELDRSRELEIEIRYKDWRSMCAFVVIKLGDIVEPAERTGVVLQLEPEGELFAEFKYLNPVVSRKPKLERQKRLFRVKERKEIAGAKKELGIAAWSRLIKQFGGSQTNESGEPVTSPIMFGFAGAPTHGFGLTHTSKNSTAISTRMSTERPLPVAPIYDVPPVDLAQMSNRSTSSILTGGKNKIRSKLQVAHSSEESTVLPEPLKQFGTLVPKGSSTTDISPNFVTSLGSKSHGIPPPKAPRAVTDITIDKFRLISVLGRGHFGKVILAQYKPNNEYYALKVLKKGDVLGRDEVESLMVEKRIFEIATRHRHPFLINLFACIQSKEHVFFVMEYTMGGDLMRHIHDDIFTEERSCFYAACVLLGLEFLHSNDIIYRDLKLDNLLLDRDGYVKLADFGLCKEGMGPTDRTSTFCGTPEFLAPEVLTENSYTRTIDWWGLGVLIFEMLVGEPPFSGEDEEEIFESIVHDDVRYPRFLSIESITIMRRLLRKNPDKRLGSGENDALDVKQQRFFKKNMEDVSNFDEEFTKETPRFSSAKGKRLITDDDQLLFKDFNFIAIE</sequence>
<dbReference type="PROSITE" id="PS51860">
    <property type="entry name" value="REM_1"/>
    <property type="match status" value="2"/>
</dbReference>
<proteinExistence type="inferred from homology"/>
<dbReference type="InterPro" id="IPR011072">
    <property type="entry name" value="HR1_rho-bd"/>
</dbReference>
<comment type="similarity">
    <text evidence="1">Belongs to the protein kinase superfamily. AGC Ser/Thr protein kinase family. PKC subfamily.</text>
</comment>
<dbReference type="SMART" id="SM00742">
    <property type="entry name" value="Hr1"/>
    <property type="match status" value="2"/>
</dbReference>
<keyword evidence="7" id="KW-0418">Kinase</keyword>
<dbReference type="WBParaSite" id="DME_0000501701-mRNA-1">
    <property type="protein sequence ID" value="DME_0000501701-mRNA-1"/>
    <property type="gene ID" value="DME_0000501701"/>
</dbReference>
<dbReference type="OrthoDB" id="63267at2759"/>
<evidence type="ECO:0000256" key="11">
    <source>
        <dbReference type="PROSITE-ProRule" id="PRU01207"/>
    </source>
</evidence>
<protein>
    <recommendedName>
        <fullName evidence="2">protein kinase C</fullName>
        <ecNumber evidence="2">2.7.11.13</ecNumber>
    </recommendedName>
</protein>
<evidence type="ECO:0000259" key="16">
    <source>
        <dbReference type="PROSITE" id="PS51860"/>
    </source>
</evidence>
<dbReference type="PROSITE" id="PS00108">
    <property type="entry name" value="PROTEIN_KINASE_ST"/>
    <property type="match status" value="1"/>
</dbReference>
<dbReference type="PANTHER" id="PTHR24351">
    <property type="entry name" value="RIBOSOMAL PROTEIN S6 KINASE"/>
    <property type="match status" value="1"/>
</dbReference>
<dbReference type="FunFam" id="3.30.200.20:FF:000058">
    <property type="entry name" value="Putative serine/threonine-protein kinase N2"/>
    <property type="match status" value="1"/>
</dbReference>
<name>A0A0N4UCL7_DRAME</name>
<evidence type="ECO:0000256" key="7">
    <source>
        <dbReference type="ARBA" id="ARBA00022777"/>
    </source>
</evidence>
<feature type="domain" description="REM-1" evidence="16">
    <location>
        <begin position="166"/>
        <end position="242"/>
    </location>
</feature>